<organism evidence="2 3">
    <name type="scientific">Rhodoblastus sphagnicola</name>
    <dbReference type="NCBI Taxonomy" id="333368"/>
    <lineage>
        <taxon>Bacteria</taxon>
        <taxon>Pseudomonadati</taxon>
        <taxon>Pseudomonadota</taxon>
        <taxon>Alphaproteobacteria</taxon>
        <taxon>Hyphomicrobiales</taxon>
        <taxon>Rhodoblastaceae</taxon>
        <taxon>Rhodoblastus</taxon>
    </lineage>
</organism>
<evidence type="ECO:0000313" key="2">
    <source>
        <dbReference type="EMBL" id="PPQ31080.1"/>
    </source>
</evidence>
<keyword evidence="3" id="KW-1185">Reference proteome</keyword>
<proteinExistence type="predicted"/>
<reference evidence="2 3" key="1">
    <citation type="journal article" date="2018" name="Arch. Microbiol.">
        <title>New insights into the metabolic potential of the phototrophic purple bacterium Rhodopila globiformis DSM 161(T) from its draft genome sequence and evidence for a vanadium-dependent nitrogenase.</title>
        <authorList>
            <person name="Imhoff J.F."/>
            <person name="Rahn T."/>
            <person name="Kunzel S."/>
            <person name="Neulinger S.C."/>
        </authorList>
    </citation>
    <scope>NUCLEOTIDE SEQUENCE [LARGE SCALE GENOMIC DNA]</scope>
    <source>
        <strain evidence="2 3">DSM 16996</strain>
    </source>
</reference>
<gene>
    <name evidence="2" type="ORF">CCR94_10180</name>
</gene>
<sequence length="76" mass="8134">MRGESFAMTMPPNVLPGHQPIANPPRGAPRLLDARRAARKSPKLARAEQVELANAIQGSNAPGDGLANPRQERVKS</sequence>
<comment type="caution">
    <text evidence="2">The sequence shown here is derived from an EMBL/GenBank/DDBJ whole genome shotgun (WGS) entry which is preliminary data.</text>
</comment>
<feature type="region of interest" description="Disordered" evidence="1">
    <location>
        <begin position="54"/>
        <end position="76"/>
    </location>
</feature>
<feature type="region of interest" description="Disordered" evidence="1">
    <location>
        <begin position="1"/>
        <end position="29"/>
    </location>
</feature>
<evidence type="ECO:0000256" key="1">
    <source>
        <dbReference type="SAM" id="MobiDB-lite"/>
    </source>
</evidence>
<dbReference type="AlphaFoldDB" id="A0A2S6N8Z4"/>
<accession>A0A2S6N8Z4</accession>
<protein>
    <submittedName>
        <fullName evidence="2">Uncharacterized protein</fullName>
    </submittedName>
</protein>
<dbReference type="Proteomes" id="UP000239089">
    <property type="component" value="Unassembled WGS sequence"/>
</dbReference>
<name>A0A2S6N8Z4_9HYPH</name>
<dbReference type="EMBL" id="NHSJ01000065">
    <property type="protein sequence ID" value="PPQ31080.1"/>
    <property type="molecule type" value="Genomic_DNA"/>
</dbReference>
<evidence type="ECO:0000313" key="3">
    <source>
        <dbReference type="Proteomes" id="UP000239089"/>
    </source>
</evidence>